<feature type="domain" description="NodB homology" evidence="1">
    <location>
        <begin position="173"/>
        <end position="357"/>
    </location>
</feature>
<dbReference type="PANTHER" id="PTHR10587:SF125">
    <property type="entry name" value="POLYSACCHARIDE DEACETYLASE YHEN-RELATED"/>
    <property type="match status" value="1"/>
</dbReference>
<name>A0A1R0ZKE9_9BACL</name>
<reference evidence="3 5" key="1">
    <citation type="submission" date="2016-11" db="EMBL/GenBank/DDBJ databases">
        <title>Paenibacillus species isolates.</title>
        <authorList>
            <person name="Beno S.M."/>
        </authorList>
    </citation>
    <scope>NUCLEOTIDE SEQUENCE [LARGE SCALE GENOMIC DNA]</scope>
    <source>
        <strain evidence="3 5">FSL H7-0443</strain>
        <strain evidence="2 4">FSL R5-0923</strain>
    </source>
</reference>
<dbReference type="RefSeq" id="WP_076283871.1">
    <property type="nucleotide sequence ID" value="NZ_MPTD01000006.1"/>
</dbReference>
<gene>
    <name evidence="2" type="ORF">BSK51_10625</name>
    <name evidence="3" type="ORF">BSK65_07005</name>
</gene>
<proteinExistence type="predicted"/>
<accession>A0A1R0ZKE9</accession>
<dbReference type="Proteomes" id="UP000187313">
    <property type="component" value="Unassembled WGS sequence"/>
</dbReference>
<evidence type="ECO:0000313" key="2">
    <source>
        <dbReference type="EMBL" id="OMD52691.1"/>
    </source>
</evidence>
<dbReference type="SUPFAM" id="SSF88713">
    <property type="entry name" value="Glycoside hydrolase/deacetylase"/>
    <property type="match status" value="1"/>
</dbReference>
<dbReference type="Gene3D" id="3.20.20.370">
    <property type="entry name" value="Glycoside hydrolase/deacetylase"/>
    <property type="match status" value="1"/>
</dbReference>
<dbReference type="CDD" id="cd10944">
    <property type="entry name" value="CE4_SmPgdA_like"/>
    <property type="match status" value="1"/>
</dbReference>
<keyword evidence="4" id="KW-1185">Reference proteome</keyword>
<dbReference type="GO" id="GO:0005975">
    <property type="term" value="P:carbohydrate metabolic process"/>
    <property type="evidence" value="ECO:0007669"/>
    <property type="project" value="InterPro"/>
</dbReference>
<dbReference type="InterPro" id="IPR002509">
    <property type="entry name" value="NODB_dom"/>
</dbReference>
<dbReference type="EMBL" id="MPTD01000006">
    <property type="protein sequence ID" value="OMD52691.1"/>
    <property type="molecule type" value="Genomic_DNA"/>
</dbReference>
<dbReference type="Proteomes" id="UP000187425">
    <property type="component" value="Unassembled WGS sequence"/>
</dbReference>
<dbReference type="EMBL" id="MPTW01000003">
    <property type="protein sequence ID" value="OME72118.1"/>
    <property type="molecule type" value="Genomic_DNA"/>
</dbReference>
<dbReference type="AlphaFoldDB" id="A0A1R0ZKE9"/>
<evidence type="ECO:0000313" key="4">
    <source>
        <dbReference type="Proteomes" id="UP000187313"/>
    </source>
</evidence>
<dbReference type="Pfam" id="PF01522">
    <property type="entry name" value="Polysacc_deac_1"/>
    <property type="match status" value="1"/>
</dbReference>
<comment type="caution">
    <text evidence="3">The sequence shown here is derived from an EMBL/GenBank/DDBJ whole genome shotgun (WGS) entry which is preliminary data.</text>
</comment>
<protein>
    <recommendedName>
        <fullName evidence="1">NodB homology domain-containing protein</fullName>
    </recommendedName>
</protein>
<dbReference type="InterPro" id="IPR050248">
    <property type="entry name" value="Polysacc_deacetylase_ArnD"/>
</dbReference>
<organism evidence="3 5">
    <name type="scientific">Paenibacillus odorifer</name>
    <dbReference type="NCBI Taxonomy" id="189426"/>
    <lineage>
        <taxon>Bacteria</taxon>
        <taxon>Bacillati</taxon>
        <taxon>Bacillota</taxon>
        <taxon>Bacilli</taxon>
        <taxon>Bacillales</taxon>
        <taxon>Paenibacillaceae</taxon>
        <taxon>Paenibacillus</taxon>
    </lineage>
</organism>
<evidence type="ECO:0000259" key="1">
    <source>
        <dbReference type="PROSITE" id="PS51677"/>
    </source>
</evidence>
<evidence type="ECO:0000313" key="5">
    <source>
        <dbReference type="Proteomes" id="UP000187425"/>
    </source>
</evidence>
<dbReference type="GO" id="GO:0016810">
    <property type="term" value="F:hydrolase activity, acting on carbon-nitrogen (but not peptide) bonds"/>
    <property type="evidence" value="ECO:0007669"/>
    <property type="project" value="InterPro"/>
</dbReference>
<sequence>MFKKKVWLLFVVLFVCTGLVREIDTVNAAGAAGSLKLGVNDKLTKIDAVSIKDTYYVSLRDLSLELNLNLTLQGVGIHVQGNNGSIELLNDHATALLPNGKTIPLKTFVENGRTMVPVKMTSHLGFSISFKPAQSLLRVYNSGAKLDDAAFVNQHKKALQQNVPTGTTGTKGKVVYLSFDDGPSATTSQLLDILAKYDAKATFFMLGNNMNAHASQVKRLVKDGHAPALHGMTHVKDKFYASPASALKEMNDDNAILKKITGQSTTLIRTPYGSKPYLTKAYRDKILTQGYHLWDWNVDSEDWRYKNDSNSIYNTVMREVHSLKKSSPVILMHDQKATLKVLPRILAALKKEGYAFHIITSDMEPNNFWNDKR</sequence>
<dbReference type="PANTHER" id="PTHR10587">
    <property type="entry name" value="GLYCOSYL TRANSFERASE-RELATED"/>
    <property type="match status" value="1"/>
</dbReference>
<dbReference type="InterPro" id="IPR011330">
    <property type="entry name" value="Glyco_hydro/deAcase_b/a-brl"/>
</dbReference>
<dbReference type="PROSITE" id="PS51677">
    <property type="entry name" value="NODB"/>
    <property type="match status" value="1"/>
</dbReference>
<evidence type="ECO:0000313" key="3">
    <source>
        <dbReference type="EMBL" id="OME72118.1"/>
    </source>
</evidence>